<dbReference type="PANTHER" id="PTHR11439:SF495">
    <property type="entry name" value="REVERSE TRANSCRIPTASE, RNA-DEPENDENT DNA POLYMERASE-RELATED"/>
    <property type="match status" value="1"/>
</dbReference>
<dbReference type="PANTHER" id="PTHR11439">
    <property type="entry name" value="GAG-POL-RELATED RETROTRANSPOSON"/>
    <property type="match status" value="1"/>
</dbReference>
<organism evidence="3">
    <name type="scientific">Tanacetum cinerariifolium</name>
    <name type="common">Dalmatian daisy</name>
    <name type="synonym">Chrysanthemum cinerariifolium</name>
    <dbReference type="NCBI Taxonomy" id="118510"/>
    <lineage>
        <taxon>Eukaryota</taxon>
        <taxon>Viridiplantae</taxon>
        <taxon>Streptophyta</taxon>
        <taxon>Embryophyta</taxon>
        <taxon>Tracheophyta</taxon>
        <taxon>Spermatophyta</taxon>
        <taxon>Magnoliopsida</taxon>
        <taxon>eudicotyledons</taxon>
        <taxon>Gunneridae</taxon>
        <taxon>Pentapetalae</taxon>
        <taxon>asterids</taxon>
        <taxon>campanulids</taxon>
        <taxon>Asterales</taxon>
        <taxon>Asteraceae</taxon>
        <taxon>Asteroideae</taxon>
        <taxon>Anthemideae</taxon>
        <taxon>Anthemidinae</taxon>
        <taxon>Tanacetum</taxon>
    </lineage>
</organism>
<accession>A0A6L2NUJ6</accession>
<evidence type="ECO:0000256" key="1">
    <source>
        <dbReference type="SAM" id="MobiDB-lite"/>
    </source>
</evidence>
<reference evidence="3" key="1">
    <citation type="journal article" date="2019" name="Sci. Rep.">
        <title>Draft genome of Tanacetum cinerariifolium, the natural source of mosquito coil.</title>
        <authorList>
            <person name="Yamashiro T."/>
            <person name="Shiraishi A."/>
            <person name="Satake H."/>
            <person name="Nakayama K."/>
        </authorList>
    </citation>
    <scope>NUCLEOTIDE SEQUENCE</scope>
</reference>
<protein>
    <recommendedName>
        <fullName evidence="2">Reverse transcriptase Ty1/copia-type domain-containing protein</fullName>
    </recommendedName>
</protein>
<feature type="compositionally biased region" description="Basic and acidic residues" evidence="1">
    <location>
        <begin position="174"/>
        <end position="184"/>
    </location>
</feature>
<dbReference type="Pfam" id="PF07727">
    <property type="entry name" value="RVT_2"/>
    <property type="match status" value="2"/>
</dbReference>
<dbReference type="EMBL" id="BKCJ010010084">
    <property type="protein sequence ID" value="GEU89991.1"/>
    <property type="molecule type" value="Genomic_DNA"/>
</dbReference>
<evidence type="ECO:0000313" key="3">
    <source>
        <dbReference type="EMBL" id="GEU89991.1"/>
    </source>
</evidence>
<feature type="domain" description="Reverse transcriptase Ty1/copia-type" evidence="2">
    <location>
        <begin position="358"/>
        <end position="421"/>
    </location>
</feature>
<feature type="region of interest" description="Disordered" evidence="1">
    <location>
        <begin position="833"/>
        <end position="884"/>
    </location>
</feature>
<name>A0A6L2NUJ6_TANCI</name>
<sequence>MSYLSEYEEINDGYVTFGGDPKGDKITDTECVVLSPDFKLNDESHVLLKVPRKDNMYSVDLKNVVPQGDLTCLFAKNTKFKLYETIWVSCYNSQYFRSSRTRIVEETLHITFLENKPNVVRSGPTWLFHIDTLTKSMKYKLVGARNQSNGSAGDEEKKDVEDPGNEDNEVLSIEEPRVNQEKDTNVNSTNNINIVSITANATSTKDNAVDENIVYRCVDDPNMPNLEEIVYSDDDENVGAEAVMTNLDTNIHVSPILTTRIHKDHPVEQIIRDIHSTPQTRRMTKNVTGHDYDEVFALVARIKAIRLFLAYASFKDFVVYHMDVKSAFPYGKIEEEVYVCQPSGFEDPEFPDRVYKEICTEFEKMMHKKFQMSSIRELTFFLGLQVIHKDDEIFISQDTYVNEILKKFSFSTVKTVITPMETSKPLMKDENANDVNVHLYRSMIGSLMCLTSLRPDIKFGVCVCSRFQVTPKVSHFHDVKRIFRYLKVQPKLGLWYPKDLPFNLEAYTDSEYAGASLDRKSTTGGCQFLRSRLISWQCKKQTIVANSTSKAEYVAASNCYEQVLWIQNQMLNYGYNFMNTKIFIDNESTICIFKNPVFHSKTKKFKIRHHFIRDSYEKRLIYMIKIHTDHNVVDLLTKAFDVSRFHYLIANETVHEDKGDRVERAATIAASLNAEQDSEDRPAQTRFKRLSKQSYEPPLLRVNILGSGKDSMQLMELMKLCIKLSTKVLVLENNKTAQDLEITHLKKRAKRLEKKRNSRIPQLKRRLFKVMIESFAKKSLGDQENASNQGRNDQDKWISFVQDLKNKSFKEVQRAFDKTMSWINSFVPMDKEVVEGSGKKAKSSRKEAVSKKRARKGLNEESVKRQKLEDDAEKEELSACLEIV</sequence>
<feature type="compositionally biased region" description="Basic and acidic residues" evidence="1">
    <location>
        <begin position="857"/>
        <end position="869"/>
    </location>
</feature>
<evidence type="ECO:0000259" key="2">
    <source>
        <dbReference type="Pfam" id="PF07727"/>
    </source>
</evidence>
<gene>
    <name evidence="3" type="ORF">Tci_061969</name>
</gene>
<dbReference type="InterPro" id="IPR013103">
    <property type="entry name" value="RVT_2"/>
</dbReference>
<dbReference type="CDD" id="cd09272">
    <property type="entry name" value="RNase_HI_RT_Ty1"/>
    <property type="match status" value="1"/>
</dbReference>
<feature type="region of interest" description="Disordered" evidence="1">
    <location>
        <begin position="144"/>
        <end position="185"/>
    </location>
</feature>
<feature type="compositionally biased region" description="Basic and acidic residues" evidence="1">
    <location>
        <begin position="833"/>
        <end position="850"/>
    </location>
</feature>
<feature type="domain" description="Reverse transcriptase Ty1/copia-type" evidence="2">
    <location>
        <begin position="285"/>
        <end position="356"/>
    </location>
</feature>
<dbReference type="AlphaFoldDB" id="A0A6L2NUJ6"/>
<proteinExistence type="predicted"/>
<comment type="caution">
    <text evidence="3">The sequence shown here is derived from an EMBL/GenBank/DDBJ whole genome shotgun (WGS) entry which is preliminary data.</text>
</comment>